<evidence type="ECO:0000313" key="4">
    <source>
        <dbReference type="Proteomes" id="UP001207116"/>
    </source>
</evidence>
<dbReference type="RefSeq" id="WP_266013643.1">
    <property type="nucleotide sequence ID" value="NZ_JAPFQP010000003.1"/>
</dbReference>
<name>A0AAE3MLN7_9FLAO</name>
<gene>
    <name evidence="3" type="ORF">OO016_10930</name>
</gene>
<dbReference type="SUPFAM" id="SSF52402">
    <property type="entry name" value="Adenine nucleotide alpha hydrolases-like"/>
    <property type="match status" value="2"/>
</dbReference>
<dbReference type="CDD" id="cd00293">
    <property type="entry name" value="USP-like"/>
    <property type="match status" value="1"/>
</dbReference>
<dbReference type="EMBL" id="JAPFQP010000003">
    <property type="protein sequence ID" value="MCX2720115.1"/>
    <property type="molecule type" value="Genomic_DNA"/>
</dbReference>
<keyword evidence="4" id="KW-1185">Reference proteome</keyword>
<dbReference type="PANTHER" id="PTHR46268">
    <property type="entry name" value="STRESS RESPONSE PROTEIN NHAX"/>
    <property type="match status" value="1"/>
</dbReference>
<dbReference type="InterPro" id="IPR014729">
    <property type="entry name" value="Rossmann-like_a/b/a_fold"/>
</dbReference>
<dbReference type="PANTHER" id="PTHR46268:SF6">
    <property type="entry name" value="UNIVERSAL STRESS PROTEIN UP12"/>
    <property type="match status" value="1"/>
</dbReference>
<dbReference type="InterPro" id="IPR006016">
    <property type="entry name" value="UspA"/>
</dbReference>
<reference evidence="3" key="1">
    <citation type="submission" date="2022-11" db="EMBL/GenBank/DDBJ databases">
        <title>The characterization of three novel Bacteroidetes species and genomic analysis of their roles in tidal elemental geochemical cycles.</title>
        <authorList>
            <person name="Ma K.-J."/>
        </authorList>
    </citation>
    <scope>NUCLEOTIDE SEQUENCE</scope>
    <source>
        <strain evidence="3">M415</strain>
    </source>
</reference>
<dbReference type="Pfam" id="PF00582">
    <property type="entry name" value="Usp"/>
    <property type="match status" value="2"/>
</dbReference>
<evidence type="ECO:0000259" key="2">
    <source>
        <dbReference type="Pfam" id="PF00582"/>
    </source>
</evidence>
<evidence type="ECO:0000256" key="1">
    <source>
        <dbReference type="ARBA" id="ARBA00008791"/>
    </source>
</evidence>
<comment type="caution">
    <text evidence="3">The sequence shown here is derived from an EMBL/GenBank/DDBJ whole genome shotgun (WGS) entry which is preliminary data.</text>
</comment>
<evidence type="ECO:0000313" key="3">
    <source>
        <dbReference type="EMBL" id="MCX2720115.1"/>
    </source>
</evidence>
<dbReference type="InterPro" id="IPR006015">
    <property type="entry name" value="Universal_stress_UspA"/>
</dbReference>
<dbReference type="AlphaFoldDB" id="A0AAE3MLN7"/>
<dbReference type="Proteomes" id="UP001207116">
    <property type="component" value="Unassembled WGS sequence"/>
</dbReference>
<dbReference type="Gene3D" id="3.40.50.620">
    <property type="entry name" value="HUPs"/>
    <property type="match status" value="2"/>
</dbReference>
<comment type="similarity">
    <text evidence="1">Belongs to the universal stress protein A family.</text>
</comment>
<feature type="domain" description="UspA" evidence="2">
    <location>
        <begin position="149"/>
        <end position="276"/>
    </location>
</feature>
<feature type="domain" description="UspA" evidence="2">
    <location>
        <begin position="2"/>
        <end position="140"/>
    </location>
</feature>
<accession>A0AAE3MLN7</accession>
<proteinExistence type="inferred from homology"/>
<organism evidence="3 4">
    <name type="scientific">Lentiprolixibacter aurantiacus</name>
    <dbReference type="NCBI Taxonomy" id="2993939"/>
    <lineage>
        <taxon>Bacteria</taxon>
        <taxon>Pseudomonadati</taxon>
        <taxon>Bacteroidota</taxon>
        <taxon>Flavobacteriia</taxon>
        <taxon>Flavobacteriales</taxon>
        <taxon>Flavobacteriaceae</taxon>
        <taxon>Lentiprolixibacter</taxon>
    </lineage>
</organism>
<dbReference type="PRINTS" id="PR01438">
    <property type="entry name" value="UNVRSLSTRESS"/>
</dbReference>
<sequence length="278" mass="31397">MGKILVPVDFSEHSAYALEVAASMARHSGSEIVLLHMMGLSEAVLTKDAAQEAAEAHYYMKLTRKRFQEFLDKDFLKGIRVHEMVQNYKIFSEINEVAFEVQAELIVMGSHGTGGLSSIFVGSNTEKVVRTAQVPVLVLKKQRPGYLPHRVVYACDYKLENLKGYTQALKFFEQWKTEIHLVYVNLPTEHFKSSEEIERERELFFKVAHNGKQPPGINTHVVSDYSIEGGIFYFASLIEADLIAMPTHGRRGMAHFFKGSIGEDVANRAEIPVITFKV</sequence>
<protein>
    <submittedName>
        <fullName evidence="3">Universal stress protein</fullName>
    </submittedName>
</protein>